<dbReference type="InterPro" id="IPR011013">
    <property type="entry name" value="Gal_mutarotase_sf_dom"/>
</dbReference>
<dbReference type="Gene3D" id="2.60.40.2220">
    <property type="match status" value="1"/>
</dbReference>
<dbReference type="Pfam" id="PF07748">
    <property type="entry name" value="Glyco_hydro_38C"/>
    <property type="match status" value="1"/>
</dbReference>
<dbReference type="Pfam" id="PF01074">
    <property type="entry name" value="Glyco_hydro_38N"/>
    <property type="match status" value="1"/>
</dbReference>
<evidence type="ECO:0000256" key="5">
    <source>
        <dbReference type="SAM" id="MobiDB-lite"/>
    </source>
</evidence>
<feature type="domain" description="Glycoside hydrolase family 38 central" evidence="6">
    <location>
        <begin position="501"/>
        <end position="579"/>
    </location>
</feature>
<dbReference type="Gene3D" id="2.70.98.30">
    <property type="entry name" value="Golgi alpha-mannosidase II, domain 4"/>
    <property type="match status" value="1"/>
</dbReference>
<keyword evidence="2" id="KW-0479">Metal-binding</keyword>
<dbReference type="SUPFAM" id="SSF88688">
    <property type="entry name" value="Families 57/38 glycoside transferase middle domain"/>
    <property type="match status" value="1"/>
</dbReference>
<dbReference type="EMBL" id="CP130318">
    <property type="protein sequence ID" value="WNQ08874.1"/>
    <property type="molecule type" value="Genomic_DNA"/>
</dbReference>
<dbReference type="InterPro" id="IPR015341">
    <property type="entry name" value="Glyco_hydro_38_cen"/>
</dbReference>
<evidence type="ECO:0000256" key="1">
    <source>
        <dbReference type="ARBA" id="ARBA00009792"/>
    </source>
</evidence>
<dbReference type="CDD" id="cd10789">
    <property type="entry name" value="GH38N_AMII_ER_cytosolic"/>
    <property type="match status" value="1"/>
</dbReference>
<dbReference type="InterPro" id="IPR041147">
    <property type="entry name" value="GH38_C"/>
</dbReference>
<dbReference type="GO" id="GO:0046872">
    <property type="term" value="F:metal ion binding"/>
    <property type="evidence" value="ECO:0007669"/>
    <property type="project" value="UniProtKB-KW"/>
</dbReference>
<dbReference type="RefSeq" id="WP_315602641.1">
    <property type="nucleotide sequence ID" value="NZ_CP130318.1"/>
</dbReference>
<dbReference type="InterPro" id="IPR000602">
    <property type="entry name" value="Glyco_hydro_38_N"/>
</dbReference>
<dbReference type="SMART" id="SM00872">
    <property type="entry name" value="Alpha-mann_mid"/>
    <property type="match status" value="1"/>
</dbReference>
<dbReference type="InterPro" id="IPR028995">
    <property type="entry name" value="Glyco_hydro_57/38_cen_sf"/>
</dbReference>
<dbReference type="Proteomes" id="UP001305702">
    <property type="component" value="Chromosome"/>
</dbReference>
<evidence type="ECO:0000259" key="6">
    <source>
        <dbReference type="SMART" id="SM00872"/>
    </source>
</evidence>
<dbReference type="FunFam" id="3.20.110.10:FF:000002">
    <property type="entry name" value="alpha-mannosidase 2C1 isoform X1"/>
    <property type="match status" value="1"/>
</dbReference>
<dbReference type="Gene3D" id="3.20.110.10">
    <property type="entry name" value="Glycoside hydrolase 38, N terminal domain"/>
    <property type="match status" value="1"/>
</dbReference>
<evidence type="ECO:0000313" key="7">
    <source>
        <dbReference type="EMBL" id="WNQ08874.1"/>
    </source>
</evidence>
<proteinExistence type="inferred from homology"/>
<reference evidence="7 8" key="1">
    <citation type="submission" date="2022-02" db="EMBL/GenBank/DDBJ databases">
        <title>Paenibacillus sp. MBLB1776 Whole Genome Shotgun Sequencing.</title>
        <authorList>
            <person name="Hwang C.Y."/>
            <person name="Cho E.-S."/>
            <person name="Seo M.-J."/>
        </authorList>
    </citation>
    <scope>NUCLEOTIDE SEQUENCE [LARGE SCALE GENOMIC DNA]</scope>
    <source>
        <strain evidence="7 8">MBLB1776</strain>
    </source>
</reference>
<keyword evidence="4" id="KW-0326">Glycosidase</keyword>
<evidence type="ECO:0000256" key="2">
    <source>
        <dbReference type="ARBA" id="ARBA00022723"/>
    </source>
</evidence>
<keyword evidence="3 7" id="KW-0378">Hydrolase</keyword>
<dbReference type="InterPro" id="IPR037094">
    <property type="entry name" value="Glyco_hydro_38_cen_sf"/>
</dbReference>
<dbReference type="PANTHER" id="PTHR46017:SF1">
    <property type="entry name" value="ALPHA-MANNOSIDASE 2C1"/>
    <property type="match status" value="1"/>
</dbReference>
<accession>A0AA96L881</accession>
<dbReference type="FunFam" id="1.20.1270.50:FF:000004">
    <property type="entry name" value="alpha-mannosidase 2C1 isoform X1"/>
    <property type="match status" value="1"/>
</dbReference>
<dbReference type="GO" id="GO:0009313">
    <property type="term" value="P:oligosaccharide catabolic process"/>
    <property type="evidence" value="ECO:0007669"/>
    <property type="project" value="TreeGrafter"/>
</dbReference>
<organism evidence="7 8">
    <name type="scientific">Paenibacillus aurantius</name>
    <dbReference type="NCBI Taxonomy" id="2918900"/>
    <lineage>
        <taxon>Bacteria</taxon>
        <taxon>Bacillati</taxon>
        <taxon>Bacillota</taxon>
        <taxon>Bacilli</taxon>
        <taxon>Bacillales</taxon>
        <taxon>Paenibacillaceae</taxon>
        <taxon>Paenibacillus</taxon>
    </lineage>
</organism>
<evidence type="ECO:0000313" key="8">
    <source>
        <dbReference type="Proteomes" id="UP001305702"/>
    </source>
</evidence>
<dbReference type="SUPFAM" id="SSF74650">
    <property type="entry name" value="Galactose mutarotase-like"/>
    <property type="match status" value="1"/>
</dbReference>
<dbReference type="GO" id="GO:0006013">
    <property type="term" value="P:mannose metabolic process"/>
    <property type="evidence" value="ECO:0007669"/>
    <property type="project" value="InterPro"/>
</dbReference>
<dbReference type="Pfam" id="PF17677">
    <property type="entry name" value="Glyco_hydro38C2"/>
    <property type="match status" value="1"/>
</dbReference>
<dbReference type="PANTHER" id="PTHR46017">
    <property type="entry name" value="ALPHA-MANNOSIDASE 2C1"/>
    <property type="match status" value="1"/>
</dbReference>
<gene>
    <name evidence="7" type="ORF">MJA45_14560</name>
</gene>
<dbReference type="InterPro" id="IPR011682">
    <property type="entry name" value="Glyco_hydro_38_C"/>
</dbReference>
<dbReference type="AlphaFoldDB" id="A0AA96L881"/>
<comment type="similarity">
    <text evidence="1">Belongs to the glycosyl hydrolase 38 family.</text>
</comment>
<dbReference type="Gene3D" id="1.20.1270.50">
    <property type="entry name" value="Glycoside hydrolase family 38, central domain"/>
    <property type="match status" value="1"/>
</dbReference>
<dbReference type="Pfam" id="PF09261">
    <property type="entry name" value="Alpha-mann_mid"/>
    <property type="match status" value="1"/>
</dbReference>
<name>A0AA96L881_9BACL</name>
<sequence>MPYEVIKSNQLRALLQRLQERIYEPVSELTVSAWVTREPVPYEERTSGARVDLKAGDRWGSLWDCAWFHFAGAVPESAAGRKVVLLLDINGEMCLVDGEGSPVQGLTNVNSEFDYSLGLPGKRVVEVAEASTGRETIDVWADAGCNDLFGKYRSGTLKEAVVAVCREEVRQLYYDAEVLLETAERLPEGSARKERLFRKLYEASLLLTDLSEDQVKEARSLLGEQLAKQGGDPVLTISAVGHAHIDLAWLWPIRETIRKGARTFSTALKMMERYPDYVFGASQPQLYEWMKEHYPKLYARVKERIREGRWEPQGAMWVESDTNVPGGESLVRQILYGKRFFQQEFGLEMKSLWMPDVFGYTASLPQILRKAGVEYMMTQKLSWSVYNRHPHHTFLWEGIDGSQVLTHMPPEDTYNSPAAPRSIVKTEEQYLDKGVSDRALLLFGIGDGGGGPGEEHLERLAREKNLLGLCPVEQEPSWRFFERLEEGKDRYQTWRGELYLERHQGTLTSQGRNKRYNRKLEKVLRELEFAAILAEMAGGSPYPAEELERIWKEVLLYQFHDILPGSSIKRVYDESLERYRVLAERTERMTAEAYGQAVSGFTAAGGGAAVFNSLPWERKEWLKLPGGWQEVSVPPMGFALVEAHALEAAPASSPERADNRLAAAPSPSASAKELRLENDRVAVRFGADGAAVSIFDKENSREIVPHGRKANRLTVYSDDGDAWDFRQEYRLTGSGGDPFVLRQVEEFADGPTVGLIMRYTYGHSELVQRVVLTEGSRRIDFETTVDWRESGRMLRTSFPVNVRTPSVTCDIQFGFYQRPTHRNTMWDYARDEICAHHYIDLSEPDYGVALLNDCKYGHRAEGNELDLNLLRSPSFPDPEADRAEHTFTYSLFPHRRDSIEAEVYKRGYELNVPLRTVQAAPAAGGTGQGAVLSNAAAAGEELRGRQPAAGTATSSAGYPAEGEIPGSGRDSAGSANSGCALAPGRSFLLTGHPHVMVEAVKKAEESSDLIVRLYETAGTRLQTTVTAGFPISEAWLSDLMENKLQPVEVKDRSLPLTFGPFEIITLRLARASAYEN</sequence>
<protein>
    <submittedName>
        <fullName evidence="7">Glycoside hydrolase family 38 C-terminal domain-containing protein</fullName>
    </submittedName>
</protein>
<dbReference type="GO" id="GO:0030246">
    <property type="term" value="F:carbohydrate binding"/>
    <property type="evidence" value="ECO:0007669"/>
    <property type="project" value="InterPro"/>
</dbReference>
<dbReference type="InterPro" id="IPR054723">
    <property type="entry name" value="Ams1-like_N"/>
</dbReference>
<keyword evidence="8" id="KW-1185">Reference proteome</keyword>
<dbReference type="Pfam" id="PF22907">
    <property type="entry name" value="Ams1-like_1st"/>
    <property type="match status" value="1"/>
</dbReference>
<evidence type="ECO:0000256" key="4">
    <source>
        <dbReference type="ARBA" id="ARBA00023295"/>
    </source>
</evidence>
<dbReference type="InterPro" id="IPR011330">
    <property type="entry name" value="Glyco_hydro/deAcase_b/a-brl"/>
</dbReference>
<dbReference type="InterPro" id="IPR027291">
    <property type="entry name" value="Glyco_hydro_38_N_sf"/>
</dbReference>
<feature type="region of interest" description="Disordered" evidence="5">
    <location>
        <begin position="941"/>
        <end position="977"/>
    </location>
</feature>
<dbReference type="SUPFAM" id="SSF88713">
    <property type="entry name" value="Glycoside hydrolase/deacetylase"/>
    <property type="match status" value="1"/>
</dbReference>
<evidence type="ECO:0000256" key="3">
    <source>
        <dbReference type="ARBA" id="ARBA00022801"/>
    </source>
</evidence>
<dbReference type="KEGG" id="paun:MJA45_14560"/>
<dbReference type="GO" id="GO:0004559">
    <property type="term" value="F:alpha-mannosidase activity"/>
    <property type="evidence" value="ECO:0007669"/>
    <property type="project" value="InterPro"/>
</dbReference>